<evidence type="ECO:0000256" key="1">
    <source>
        <dbReference type="ARBA" id="ARBA00010828"/>
    </source>
</evidence>
<dbReference type="RefSeq" id="WP_014894477.1">
    <property type="nucleotide sequence ID" value="NC_018497.1"/>
</dbReference>
<gene>
    <name evidence="4" type="ORF">CM1_02035</name>
</gene>
<keyword evidence="2" id="KW-0175">Coiled coil</keyword>
<feature type="compositionally biased region" description="Low complexity" evidence="3">
    <location>
        <begin position="943"/>
        <end position="957"/>
    </location>
</feature>
<protein>
    <submittedName>
        <fullName evidence="4">Lipoprotein</fullName>
    </submittedName>
</protein>
<evidence type="ECO:0000256" key="2">
    <source>
        <dbReference type="SAM" id="Coils"/>
    </source>
</evidence>
<proteinExistence type="inferred from homology"/>
<name>A0ABC7ZJ09_MYCGT</name>
<feature type="coiled-coil region" evidence="2">
    <location>
        <begin position="177"/>
        <end position="204"/>
    </location>
</feature>
<dbReference type="AlphaFoldDB" id="A0ABC7ZJ09"/>
<feature type="region of interest" description="Disordered" evidence="3">
    <location>
        <begin position="942"/>
        <end position="967"/>
    </location>
</feature>
<evidence type="ECO:0000256" key="3">
    <source>
        <dbReference type="SAM" id="MobiDB-lite"/>
    </source>
</evidence>
<dbReference type="EMBL" id="CP003772">
    <property type="protein sequence ID" value="AFQ04167.1"/>
    <property type="molecule type" value="Genomic_DNA"/>
</dbReference>
<comment type="similarity">
    <text evidence="1">Belongs to the MG307/MG309/MG338 family.</text>
</comment>
<dbReference type="InterPro" id="IPR022186">
    <property type="entry name" value="DUF3713"/>
</dbReference>
<sequence>MAHRFKRWSLIALAFSGVGATAIITACSTINTANLFPTLNRSQKLIGFSDQNIINPDVVLKSALNDGSGVDSILRVSFGSALQKWYQANADRNISNRLKIFEENVEDEHDNLIDEKKRADRVKWPIEVQKEYDQFGGNQESWKKLKLYDRLITDFQSLIFNNISANVSLVNSSDTSVATTKENIEKTENKLKFINSNLNDVNGDFFTNLQAYLFSQWLIEENPFLLNQASFNYQSPIAGLGSIYDENAIGASNLNLSYNFPAFQDPSESGGQTNSAKLFEEFDKQLQTANSSGSSQSSAATNTRNDLLDFENKYSASKVLISKNNILSVLKTVNLSAAVIDQYHYLLNNKTELTTTTTTTTTTGGTSSNLNPLDKFIKSSSATTVMMKSAMTKSQEVTSDNNGFNVKSEFLKINPSLSSSGSDNSSNTQSFWKQVQALNNSSQTATIFDAVRMESNSSQAQVVTSNLLVSLSSKTTQKQQQKPVYVRGDDAIYAFHIDGGNYFLENSSPNKRNFEKQAEVLLMRFLQGQTNNFSKDNVSFSVDLFGSNSEFRSWANRNTTLKLYTALTTMLENGTSNNNGQKDVCDLAKKLLKNNTNLSETIKKQQDFNNSLSQIKSSYESYIKAANKLNNFRTDLANIEKLEQAIVDRANNYIKLQKEAKESSIGWGQPLPYKRANDGSYPSLAKFFNNNSDQSSAQTLTLKTTAAAITSDNEPTREKNNQTLKTLTTEVENKAKELVEKWKATTYSSSQYSEIITLKSSQLNDLDLDLILSLLTDSGIRTGTVANTFKNWYFKNTNSFTNNFDTSNKELKGEFSDFNDLVKQALYIRSWQNLTSKERFGYYKDLGSVNSTSTMLQMQNKAAQSHTSSSVNQTLLDLAKKAFEKELEDPNQDAEYKYMRFLQALMWLVKNGAQNYKNLLQQAIPIGTRAFVSWTVGYDKNPSATVSQKTKSSTSSANENPFNRFLQNPNYTQGSEINWFNDKQTPIQPDSLLESENTYRFTDEPFNNSVALSNKSQGSSDKKYFYGFNGLTINSNQSISTASAGLTQQLFNNYGQLITATDKAGALSQYKDKFTLWSLINKTSSDAELNAFGELLHRSVNVDTNNLSRFNSRGEPLISFDNKKKFLLNVVDRLDDLYFHKFEGYVGLSKAANTDGSNTEGYKTVQTVPLTNDSSIQTLSYVIQITNDDVNKISSNWKNNKANSLGLKKEIFMSLLIEQALDEGTQELAFLDLIRENQKQHQREHQQILVGDKRLYDILGQTLAINAKNF</sequence>
<evidence type="ECO:0000313" key="5">
    <source>
        <dbReference type="Proteomes" id="UP000005254"/>
    </source>
</evidence>
<organism evidence="4 5">
    <name type="scientific">Mycoplasmoides genitalium M6320</name>
    <dbReference type="NCBI Taxonomy" id="662945"/>
    <lineage>
        <taxon>Bacteria</taxon>
        <taxon>Bacillati</taxon>
        <taxon>Mycoplasmatota</taxon>
        <taxon>Mycoplasmoidales</taxon>
        <taxon>Mycoplasmoidaceae</taxon>
        <taxon>Mycoplasmoides</taxon>
    </lineage>
</organism>
<keyword evidence="4" id="KW-0449">Lipoprotein</keyword>
<dbReference type="KEGG" id="mgx:CM1_02035"/>
<accession>A0ABC7ZJ09</accession>
<feature type="compositionally biased region" description="Polar residues" evidence="3">
    <location>
        <begin position="958"/>
        <end position="967"/>
    </location>
</feature>
<dbReference type="Proteomes" id="UP000005254">
    <property type="component" value="Chromosome"/>
</dbReference>
<reference evidence="4 5" key="1">
    <citation type="journal article" date="2012" name="J. Bacteriol.">
        <title>Draft Genome Sequences of Four Axenic Mycoplasma genitalium Strains Isolated from Denmark, Japan, and Australia.</title>
        <authorList>
            <person name="McGowin C.L."/>
            <person name="Ma L."/>
            <person name="Jensen J.S."/>
            <person name="Mancuso M.M."/>
            <person name="Hamasuna R."/>
            <person name="Adegboye D."/>
            <person name="Martin D.H."/>
        </authorList>
    </citation>
    <scope>NUCLEOTIDE SEQUENCE [LARGE SCALE GENOMIC DNA]</scope>
    <source>
        <strain evidence="4 5">M6320</strain>
    </source>
</reference>
<dbReference type="PROSITE" id="PS51257">
    <property type="entry name" value="PROKAR_LIPOPROTEIN"/>
    <property type="match status" value="1"/>
</dbReference>
<evidence type="ECO:0000313" key="4">
    <source>
        <dbReference type="EMBL" id="AFQ04167.1"/>
    </source>
</evidence>
<dbReference type="Pfam" id="PF12506">
    <property type="entry name" value="DUF3713"/>
    <property type="match status" value="1"/>
</dbReference>